<comment type="caution">
    <text evidence="1">The sequence shown here is derived from an EMBL/GenBank/DDBJ whole genome shotgun (WGS) entry which is preliminary data.</text>
</comment>
<dbReference type="EMBL" id="JARBJD010000226">
    <property type="protein sequence ID" value="KAK2946519.1"/>
    <property type="molecule type" value="Genomic_DNA"/>
</dbReference>
<dbReference type="Proteomes" id="UP001281761">
    <property type="component" value="Unassembled WGS sequence"/>
</dbReference>
<evidence type="ECO:0000313" key="2">
    <source>
        <dbReference type="Proteomes" id="UP001281761"/>
    </source>
</evidence>
<keyword evidence="2" id="KW-1185">Reference proteome</keyword>
<protein>
    <submittedName>
        <fullName evidence="1">Uncharacterized protein</fullName>
    </submittedName>
</protein>
<proteinExistence type="predicted"/>
<gene>
    <name evidence="1" type="ORF">BLNAU_18561</name>
</gene>
<reference evidence="1 2" key="1">
    <citation type="journal article" date="2022" name="bioRxiv">
        <title>Genomics of Preaxostyla Flagellates Illuminates Evolutionary Transitions and the Path Towards Mitochondrial Loss.</title>
        <authorList>
            <person name="Novak L.V.F."/>
            <person name="Treitli S.C."/>
            <person name="Pyrih J."/>
            <person name="Halakuc P."/>
            <person name="Pipaliya S.V."/>
            <person name="Vacek V."/>
            <person name="Brzon O."/>
            <person name="Soukal P."/>
            <person name="Eme L."/>
            <person name="Dacks J.B."/>
            <person name="Karnkowska A."/>
            <person name="Elias M."/>
            <person name="Hampl V."/>
        </authorList>
    </citation>
    <scope>NUCLEOTIDE SEQUENCE [LARGE SCALE GENOMIC DNA]</scope>
    <source>
        <strain evidence="1">NAU3</strain>
        <tissue evidence="1">Gut</tissue>
    </source>
</reference>
<sequence length="378" mass="42860">MTTLVMKQSSSPDSSCPDCSAFLNWDESRHDYIRETAVVFRSLVATVQFQPSLDDSLEEKAVKFLESVSTRVRSSADAFLVSLGQTTDESSTNFVQSIVVLISSASQVITTATMEILRYLIELCSSKVRLALFKADLLPQLITTLNPHSLSFAEAEDIHIYLMKSILTFLWLATPDSFASLKIKDRDEQLAIHETVFQQVLVPSEQYIWHLCMNCFSIIDGDQSQSERPQNPESLFSSNWSPDGIQSSPQLSTLHLSFSQRQFSRREIFITQQQNSVNVSIALRWERFGKTAAGELDLFGEMHFATKTGSPSTQRRFQKVNRCAPRERDSYRLGHNFELDESVADCTPKKTPKTDAGDTPRLSRRFCVLYSRNESDQY</sequence>
<dbReference type="SUPFAM" id="SSF48371">
    <property type="entry name" value="ARM repeat"/>
    <property type="match status" value="1"/>
</dbReference>
<name>A0ABQ9X428_9EUKA</name>
<evidence type="ECO:0000313" key="1">
    <source>
        <dbReference type="EMBL" id="KAK2946519.1"/>
    </source>
</evidence>
<accession>A0ABQ9X428</accession>
<organism evidence="1 2">
    <name type="scientific">Blattamonas nauphoetae</name>
    <dbReference type="NCBI Taxonomy" id="2049346"/>
    <lineage>
        <taxon>Eukaryota</taxon>
        <taxon>Metamonada</taxon>
        <taxon>Preaxostyla</taxon>
        <taxon>Oxymonadida</taxon>
        <taxon>Blattamonas</taxon>
    </lineage>
</organism>
<dbReference type="InterPro" id="IPR016024">
    <property type="entry name" value="ARM-type_fold"/>
</dbReference>